<evidence type="ECO:0000256" key="2">
    <source>
        <dbReference type="ARBA" id="ARBA00023125"/>
    </source>
</evidence>
<evidence type="ECO:0000256" key="5">
    <source>
        <dbReference type="SAM" id="MobiDB-lite"/>
    </source>
</evidence>
<dbReference type="EMBL" id="OIVN01001809">
    <property type="protein sequence ID" value="SPC97892.1"/>
    <property type="molecule type" value="Genomic_DNA"/>
</dbReference>
<keyword evidence="2" id="KW-0238">DNA-binding</keyword>
<evidence type="ECO:0000313" key="8">
    <source>
        <dbReference type="EMBL" id="SPC97892.1"/>
    </source>
</evidence>
<dbReference type="InterPro" id="IPR003441">
    <property type="entry name" value="NAC-dom"/>
</dbReference>
<protein>
    <recommendedName>
        <fullName evidence="7">NAC domain-containing protein</fullName>
    </recommendedName>
</protein>
<organism evidence="8">
    <name type="scientific">Fagus sylvatica</name>
    <name type="common">Beechnut</name>
    <dbReference type="NCBI Taxonomy" id="28930"/>
    <lineage>
        <taxon>Eukaryota</taxon>
        <taxon>Viridiplantae</taxon>
        <taxon>Streptophyta</taxon>
        <taxon>Embryophyta</taxon>
        <taxon>Tracheophyta</taxon>
        <taxon>Spermatophyta</taxon>
        <taxon>Magnoliopsida</taxon>
        <taxon>eudicotyledons</taxon>
        <taxon>Gunneridae</taxon>
        <taxon>Pentapetalae</taxon>
        <taxon>rosids</taxon>
        <taxon>fabids</taxon>
        <taxon>Fagales</taxon>
        <taxon>Fagaceae</taxon>
        <taxon>Fagus</taxon>
    </lineage>
</organism>
<dbReference type="PROSITE" id="PS51005">
    <property type="entry name" value="NAC"/>
    <property type="match status" value="1"/>
</dbReference>
<keyword evidence="4" id="KW-0539">Nucleus</keyword>
<dbReference type="InterPro" id="IPR036093">
    <property type="entry name" value="NAC_dom_sf"/>
</dbReference>
<evidence type="ECO:0000256" key="6">
    <source>
        <dbReference type="SAM" id="Phobius"/>
    </source>
</evidence>
<accession>A0A2N9GE69</accession>
<evidence type="ECO:0000256" key="3">
    <source>
        <dbReference type="ARBA" id="ARBA00023163"/>
    </source>
</evidence>
<keyword evidence="6" id="KW-1133">Transmembrane helix</keyword>
<name>A0A2N9GE69_FAGSY</name>
<feature type="domain" description="NAC" evidence="7">
    <location>
        <begin position="174"/>
        <end position="228"/>
    </location>
</feature>
<feature type="transmembrane region" description="Helical" evidence="6">
    <location>
        <begin position="31"/>
        <end position="51"/>
    </location>
</feature>
<keyword evidence="1" id="KW-0805">Transcription regulation</keyword>
<keyword evidence="6" id="KW-0812">Transmembrane</keyword>
<feature type="region of interest" description="Disordered" evidence="5">
    <location>
        <begin position="141"/>
        <end position="163"/>
    </location>
</feature>
<evidence type="ECO:0000259" key="7">
    <source>
        <dbReference type="PROSITE" id="PS51005"/>
    </source>
</evidence>
<feature type="compositionally biased region" description="Low complexity" evidence="5">
    <location>
        <begin position="141"/>
        <end position="154"/>
    </location>
</feature>
<evidence type="ECO:0000256" key="1">
    <source>
        <dbReference type="ARBA" id="ARBA00023015"/>
    </source>
</evidence>
<gene>
    <name evidence="8" type="ORF">FSB_LOCUS25774</name>
</gene>
<feature type="transmembrane region" description="Helical" evidence="6">
    <location>
        <begin position="108"/>
        <end position="132"/>
    </location>
</feature>
<evidence type="ECO:0000256" key="4">
    <source>
        <dbReference type="ARBA" id="ARBA00023242"/>
    </source>
</evidence>
<proteinExistence type="predicted"/>
<keyword evidence="6" id="KW-0472">Membrane</keyword>
<reference evidence="8" key="1">
    <citation type="submission" date="2018-02" db="EMBL/GenBank/DDBJ databases">
        <authorList>
            <person name="Cohen D.B."/>
            <person name="Kent A.D."/>
        </authorList>
    </citation>
    <scope>NUCLEOTIDE SEQUENCE</scope>
</reference>
<dbReference type="SUPFAM" id="SSF101941">
    <property type="entry name" value="NAC domain"/>
    <property type="match status" value="1"/>
</dbReference>
<dbReference type="GO" id="GO:0006355">
    <property type="term" value="P:regulation of DNA-templated transcription"/>
    <property type="evidence" value="ECO:0007669"/>
    <property type="project" value="InterPro"/>
</dbReference>
<keyword evidence="3" id="KW-0804">Transcription</keyword>
<dbReference type="GO" id="GO:0003677">
    <property type="term" value="F:DNA binding"/>
    <property type="evidence" value="ECO:0007669"/>
    <property type="project" value="UniProtKB-KW"/>
</dbReference>
<dbReference type="AlphaFoldDB" id="A0A2N9GE69"/>
<sequence>MMRSRSRSRVRRDEYELGDITQRVSVLSRQIRLVVVLFFIFLSHTTGIRTVDLQVRPRSFLIRFPSLLGFGLGSLITDLKTFGTTPPRIWTASEAKDQGSGFGDCASFVLGLLFCFLVVGGGGWAPAVSWWVKLMKPMNDPSSSNPPSSNPSSSVHEEQHSNLPVDKQEKVLNCPIGFKFSPCATDLIQRYLFCWVMDRTLPLNVIRYIDDLFQYDPDQMPMDEGKLL</sequence>